<organism evidence="3 4">
    <name type="scientific">Blomia tropicalis</name>
    <name type="common">Mite</name>
    <dbReference type="NCBI Taxonomy" id="40697"/>
    <lineage>
        <taxon>Eukaryota</taxon>
        <taxon>Metazoa</taxon>
        <taxon>Ecdysozoa</taxon>
        <taxon>Arthropoda</taxon>
        <taxon>Chelicerata</taxon>
        <taxon>Arachnida</taxon>
        <taxon>Acari</taxon>
        <taxon>Acariformes</taxon>
        <taxon>Sarcoptiformes</taxon>
        <taxon>Astigmata</taxon>
        <taxon>Glycyphagoidea</taxon>
        <taxon>Echimyopodidae</taxon>
        <taxon>Blomia</taxon>
    </lineage>
</organism>
<dbReference type="GO" id="GO:0072686">
    <property type="term" value="C:mitotic spindle"/>
    <property type="evidence" value="ECO:0007669"/>
    <property type="project" value="TreeGrafter"/>
</dbReference>
<dbReference type="PANTHER" id="PTHR21567">
    <property type="entry name" value="CLASP"/>
    <property type="match status" value="1"/>
</dbReference>
<dbReference type="SMART" id="SM01349">
    <property type="entry name" value="TOG"/>
    <property type="match status" value="3"/>
</dbReference>
<feature type="domain" description="TOG" evidence="2">
    <location>
        <begin position="207"/>
        <end position="439"/>
    </location>
</feature>
<dbReference type="SUPFAM" id="SSF48371">
    <property type="entry name" value="ARM repeat"/>
    <property type="match status" value="1"/>
</dbReference>
<dbReference type="GO" id="GO:0005876">
    <property type="term" value="C:spindle microtubule"/>
    <property type="evidence" value="ECO:0007669"/>
    <property type="project" value="TreeGrafter"/>
</dbReference>
<dbReference type="InterPro" id="IPR024395">
    <property type="entry name" value="CLASP_N_dom"/>
</dbReference>
<evidence type="ECO:0000259" key="2">
    <source>
        <dbReference type="SMART" id="SM01349"/>
    </source>
</evidence>
<reference evidence="3" key="1">
    <citation type="submission" date="2022-12" db="EMBL/GenBank/DDBJ databases">
        <title>Genome assemblies of Blomia tropicalis.</title>
        <authorList>
            <person name="Cui Y."/>
        </authorList>
    </citation>
    <scope>NUCLEOTIDE SEQUENCE</scope>
    <source>
        <tissue evidence="3">Adult mites</tissue>
    </source>
</reference>
<dbReference type="GO" id="GO:0005815">
    <property type="term" value="C:microtubule organizing center"/>
    <property type="evidence" value="ECO:0007669"/>
    <property type="project" value="TreeGrafter"/>
</dbReference>
<dbReference type="PANTHER" id="PTHR21567:SF9">
    <property type="entry name" value="CLIP-ASSOCIATING PROTEIN"/>
    <property type="match status" value="1"/>
</dbReference>
<name>A0A9Q0ME08_BLOTA</name>
<proteinExistence type="predicted"/>
<keyword evidence="4" id="KW-1185">Reference proteome</keyword>
<dbReference type="GO" id="GO:0008017">
    <property type="term" value="F:microtubule binding"/>
    <property type="evidence" value="ECO:0007669"/>
    <property type="project" value="TreeGrafter"/>
</dbReference>
<dbReference type="GO" id="GO:0000776">
    <property type="term" value="C:kinetochore"/>
    <property type="evidence" value="ECO:0007669"/>
    <property type="project" value="TreeGrafter"/>
</dbReference>
<dbReference type="Proteomes" id="UP001142055">
    <property type="component" value="Chromosome 1"/>
</dbReference>
<dbReference type="InterPro" id="IPR011989">
    <property type="entry name" value="ARM-like"/>
</dbReference>
<dbReference type="GO" id="GO:0090307">
    <property type="term" value="P:mitotic spindle assembly"/>
    <property type="evidence" value="ECO:0007669"/>
    <property type="project" value="TreeGrafter"/>
</dbReference>
<feature type="region of interest" description="Disordered" evidence="1">
    <location>
        <begin position="529"/>
        <end position="619"/>
    </location>
</feature>
<dbReference type="EMBL" id="JAPWDV010000001">
    <property type="protein sequence ID" value="KAJ6224538.1"/>
    <property type="molecule type" value="Genomic_DNA"/>
</dbReference>
<dbReference type="Gene3D" id="1.25.10.10">
    <property type="entry name" value="Leucine-rich Repeat Variant"/>
    <property type="match status" value="3"/>
</dbReference>
<evidence type="ECO:0000313" key="4">
    <source>
        <dbReference type="Proteomes" id="UP001142055"/>
    </source>
</evidence>
<dbReference type="GO" id="GO:0045180">
    <property type="term" value="C:basal cortex"/>
    <property type="evidence" value="ECO:0007669"/>
    <property type="project" value="TreeGrafter"/>
</dbReference>
<dbReference type="GO" id="GO:0040001">
    <property type="term" value="P:establishment of mitotic spindle localization"/>
    <property type="evidence" value="ECO:0007669"/>
    <property type="project" value="TreeGrafter"/>
</dbReference>
<feature type="region of interest" description="Disordered" evidence="1">
    <location>
        <begin position="74"/>
        <end position="101"/>
    </location>
</feature>
<feature type="region of interest" description="Disordered" evidence="1">
    <location>
        <begin position="1048"/>
        <end position="1067"/>
    </location>
</feature>
<feature type="domain" description="TOG" evidence="2">
    <location>
        <begin position="681"/>
        <end position="922"/>
    </location>
</feature>
<dbReference type="Pfam" id="PF12348">
    <property type="entry name" value="CLASP_N"/>
    <property type="match status" value="1"/>
</dbReference>
<feature type="domain" description="TOG" evidence="2">
    <location>
        <begin position="1068"/>
        <end position="1302"/>
    </location>
</feature>
<dbReference type="OMA" id="KMRHNWL"/>
<sequence>MRSSTDLDDCVSVSNNSSESFDSVLYDPGFEHNVNYSSECDSLSSPPMSSDGVHHQTLTNHHLLLSDDADSFHSDSKASTDRHSPLLPSSTTTTKKYTSYSANSSPFLGRKNLVSANGSIIWDSDGDWIQLYDRMLRMTSGTGGFTGGFGQQRQRACGCVFKRSSNDFTSQSVFSSPQHLRKESSGAADEEMFMNSFEEVPRIQIFSVKDLEQELNKIKDVCSDSNSEWEKRTECLRKFRSLLLAGAADYDEFYAFLKPIELPFQISVKDLRSQVVREACISIAYLSQRIGNKCDRFAEALLPTLINLIQNCAKIMSSSAVVAIRFIIQNTHANRLIPVITYNISSKSKEIRKACCEFLDQLLHTWSTHTLEKHVGILQEAIKKGISDANPEARAYARKAFWGFADKFKIESDYLLSTLDSGKQKMLQGEQISNWSSTNSLNRATPCYSTKPQATRSNSTSVNGSLESINRHLSTLKRSAIPVSSPKPASTLRTPVRANSAIDIDAQKRARAKANTYLTQPKMLFSSVYSSTCQTPRKPPSTISNDERSRIKKSRVSKSQPGSRSTSPSSRLSYYSNAPSSDNRNRTRTRKLSVTSREQSPSRTPAYERRLSNSSSASRNRNYMINSDLDLSNNKILHHNDEQMLENALLMSFTPRKKYYDDHSDESETSSICSDVSFANYGQRKVEDVSKILENLSSTHWSDRKDGLMSLATFFRESDRVLNPFELKRITDIFTKMLVDPHTKAFSLFLTILNELIQNYKLELNSWLYILVTRLFLKVGSDTLGSIQTRILKTFELIRESFPIEHQFNVIMRLMSDQTQTLNAKVKVAILQYLSKLIFLMESSDFTFDRENNHDIQTSLMKIISWTADIKSSDLRKNSQETIVDLYNLNSTEMIRYISGIPKTYQDAAQQIISHKRKTRPSHSSSEVMQTPYTVKNYYTANKINYYDDAENLNPDEIYDSLKKTTDEIQKYSFDSENLASPHNNYTPNSYANNIQKSYKKLDHLSSASLDSGISQIDGLKNSPFSNQNESSSVAKLTAKLASISLQNNHSNHNNSNSKNANESINNTLTSSPCTNGFLNDTLISKFKQSNSGDSNSYQKDLNDIIHLIQESTAADVSSKFFDIYGSLLTRLESETNYQTKVYILQAIGQIVQKSPFEQYMESTILHLLECGKDVEKEVIKATEEATNLVMSKYKPTKCFHIIQPRINSSEIAISISAIKMLTKLVECNKSEVNDLLPELMPSLLQAYDNKESAVRKATVFCLVAIYGAVGETMNSYLNSLTSCKMRLLKLYIDRSIQTNNGTR</sequence>
<evidence type="ECO:0000256" key="1">
    <source>
        <dbReference type="SAM" id="MobiDB-lite"/>
    </source>
</evidence>
<dbReference type="GO" id="GO:0005881">
    <property type="term" value="C:cytoplasmic microtubule"/>
    <property type="evidence" value="ECO:0007669"/>
    <property type="project" value="TreeGrafter"/>
</dbReference>
<accession>A0A9Q0ME08</accession>
<protein>
    <recommendedName>
        <fullName evidence="2">TOG domain-containing protein</fullName>
    </recommendedName>
</protein>
<evidence type="ECO:0000313" key="3">
    <source>
        <dbReference type="EMBL" id="KAJ6224538.1"/>
    </source>
</evidence>
<feature type="compositionally biased region" description="Polar residues" evidence="1">
    <location>
        <begin position="592"/>
        <end position="603"/>
    </location>
</feature>
<gene>
    <name evidence="3" type="ORF">RDWZM_003083</name>
</gene>
<dbReference type="InterPro" id="IPR034085">
    <property type="entry name" value="TOG"/>
</dbReference>
<feature type="compositionally biased region" description="Basic and acidic residues" evidence="1">
    <location>
        <begin position="74"/>
        <end position="84"/>
    </location>
</feature>
<dbReference type="InterPro" id="IPR016024">
    <property type="entry name" value="ARM-type_fold"/>
</dbReference>
<comment type="caution">
    <text evidence="3">The sequence shown here is derived from an EMBL/GenBank/DDBJ whole genome shotgun (WGS) entry which is preliminary data.</text>
</comment>
<feature type="compositionally biased region" description="Low complexity" evidence="1">
    <location>
        <begin position="85"/>
        <end position="101"/>
    </location>
</feature>
<feature type="compositionally biased region" description="Low complexity" evidence="1">
    <location>
        <begin position="557"/>
        <end position="576"/>
    </location>
</feature>